<dbReference type="InterPro" id="IPR017946">
    <property type="entry name" value="PLC-like_Pdiesterase_TIM-brl"/>
</dbReference>
<dbReference type="AlphaFoldDB" id="A0A4U1J663"/>
<evidence type="ECO:0000313" key="2">
    <source>
        <dbReference type="EMBL" id="TKD02788.1"/>
    </source>
</evidence>
<dbReference type="PROSITE" id="PS50007">
    <property type="entry name" value="PIPLC_X_DOMAIN"/>
    <property type="match status" value="1"/>
</dbReference>
<feature type="region of interest" description="Disordered" evidence="1">
    <location>
        <begin position="1"/>
        <end position="23"/>
    </location>
</feature>
<proteinExistence type="predicted"/>
<dbReference type="SUPFAM" id="SSF51695">
    <property type="entry name" value="PLC-like phosphodiesterases"/>
    <property type="match status" value="1"/>
</dbReference>
<dbReference type="InterPro" id="IPR032075">
    <property type="entry name" value="PI-PLC-C1"/>
</dbReference>
<dbReference type="GO" id="GO:0006629">
    <property type="term" value="P:lipid metabolic process"/>
    <property type="evidence" value="ECO:0007669"/>
    <property type="project" value="InterPro"/>
</dbReference>
<dbReference type="Pfam" id="PF16670">
    <property type="entry name" value="PI-PLC-C1"/>
    <property type="match status" value="1"/>
</dbReference>
<dbReference type="GO" id="GO:0008081">
    <property type="term" value="F:phosphoric diester hydrolase activity"/>
    <property type="evidence" value="ECO:0007669"/>
    <property type="project" value="InterPro"/>
</dbReference>
<dbReference type="EMBL" id="SSMQ01000033">
    <property type="protein sequence ID" value="TKD02788.1"/>
    <property type="molecule type" value="Genomic_DNA"/>
</dbReference>
<evidence type="ECO:0000256" key="1">
    <source>
        <dbReference type="SAM" id="MobiDB-lite"/>
    </source>
</evidence>
<dbReference type="OrthoDB" id="195526at2"/>
<accession>A0A4U1J663</accession>
<gene>
    <name evidence="2" type="ORF">E8A74_28240</name>
</gene>
<keyword evidence="3" id="KW-1185">Reference proteome</keyword>
<dbReference type="CDD" id="cd08589">
    <property type="entry name" value="PI-PLCc_SaPLC1_like"/>
    <property type="match status" value="1"/>
</dbReference>
<evidence type="ECO:0008006" key="4">
    <source>
        <dbReference type="Google" id="ProtNLM"/>
    </source>
</evidence>
<organism evidence="2 3">
    <name type="scientific">Polyangium fumosum</name>
    <dbReference type="NCBI Taxonomy" id="889272"/>
    <lineage>
        <taxon>Bacteria</taxon>
        <taxon>Pseudomonadati</taxon>
        <taxon>Myxococcota</taxon>
        <taxon>Polyangia</taxon>
        <taxon>Polyangiales</taxon>
        <taxon>Polyangiaceae</taxon>
        <taxon>Polyangium</taxon>
    </lineage>
</organism>
<evidence type="ECO:0000313" key="3">
    <source>
        <dbReference type="Proteomes" id="UP000309215"/>
    </source>
</evidence>
<protein>
    <recommendedName>
        <fullName evidence="4">Phosphatidylinositol diacylglycerol-lyase</fullName>
    </recommendedName>
</protein>
<reference evidence="2 3" key="1">
    <citation type="submission" date="2019-04" db="EMBL/GenBank/DDBJ databases">
        <authorList>
            <person name="Li Y."/>
            <person name="Wang J."/>
        </authorList>
    </citation>
    <scope>NUCLEOTIDE SEQUENCE [LARGE SCALE GENOMIC DNA]</scope>
    <source>
        <strain evidence="2 3">DSM 14668</strain>
    </source>
</reference>
<sequence length="378" mass="40724">MSPPCSVHFPPRTHSPGLDDPRRRSCHTRIMHSRLSLGLSLLSLAFSLSACGGTEDQGGSALTKPSFAYPLDDVLRLHHVQAKATHNSFHVANPDLSGPEYAVDHAPLDVQLAEQGVRSVELDLRYDEALGDYKVAHVPFLDEGSTCATFQECLGVMKRWSDAHPAHLPFTILLDLKDLAPSADTIEASFGTLHEVILGVWPQKRIVTPDEVQGDHATLGEAVKTEGWPTLGKLRGRVIFTMYNLNDGFGTAYSRGGTSLAGRLAFTRTVPTDPHAAWTLYDDPTVTKVLIDEAAAANMLVRTRAEIDLDAALAGETALRDAALASAAHFITTDYPAPIDGSTYHVDIKGGTPARCNPVTAPAECTSEAIEDPAFMKP</sequence>
<comment type="caution">
    <text evidence="2">The sequence shown here is derived from an EMBL/GenBank/DDBJ whole genome shotgun (WGS) entry which is preliminary data.</text>
</comment>
<dbReference type="Proteomes" id="UP000309215">
    <property type="component" value="Unassembled WGS sequence"/>
</dbReference>
<name>A0A4U1J663_9BACT</name>
<dbReference type="Gene3D" id="3.20.20.190">
    <property type="entry name" value="Phosphatidylinositol (PI) phosphodiesterase"/>
    <property type="match status" value="1"/>
</dbReference>